<name>A0A094X5Q9_9BACT</name>
<accession>A0A094X5Q9</accession>
<dbReference type="Proteomes" id="UP000029452">
    <property type="component" value="Unassembled WGS sequence"/>
</dbReference>
<gene>
    <name evidence="2" type="ORF">LptCag_1589</name>
</gene>
<dbReference type="EMBL" id="JPGK01000005">
    <property type="protein sequence ID" value="KGA93879.1"/>
    <property type="molecule type" value="Genomic_DNA"/>
</dbReference>
<dbReference type="Gene3D" id="3.30.1690.10">
    <property type="entry name" value="TcpA-like pilin"/>
    <property type="match status" value="1"/>
</dbReference>
<feature type="transmembrane region" description="Helical" evidence="1">
    <location>
        <begin position="32"/>
        <end position="54"/>
    </location>
</feature>
<keyword evidence="1" id="KW-0472">Membrane</keyword>
<evidence type="ECO:0000313" key="2">
    <source>
        <dbReference type="EMBL" id="KGA93879.1"/>
    </source>
</evidence>
<proteinExistence type="predicted"/>
<evidence type="ECO:0000256" key="1">
    <source>
        <dbReference type="SAM" id="Phobius"/>
    </source>
</evidence>
<evidence type="ECO:0008006" key="4">
    <source>
        <dbReference type="Google" id="ProtNLM"/>
    </source>
</evidence>
<sequence>MSKERTVSKKIKNVFEKIRKKINEKGFDNIQLGAYLFISSLLVVGAIYGIRAIISNGKTAATRMQVDKLVTIARNYGSVNAGQPNGTYYGLGSYVASGYVPGSTSSLPENYTASGVKNPWGGFGIITNAVNGNPYMFSVSESGLPEDACSQMANYYSLTYVASCSGGVLTLTGE</sequence>
<keyword evidence="1" id="KW-0812">Transmembrane</keyword>
<protein>
    <recommendedName>
        <fullName evidence="4">Type 4 secretion system PilS N-terminal domain-containing protein</fullName>
    </recommendedName>
</protein>
<evidence type="ECO:0000313" key="3">
    <source>
        <dbReference type="Proteomes" id="UP000029452"/>
    </source>
</evidence>
<dbReference type="AlphaFoldDB" id="A0A094X5Q9"/>
<reference evidence="2 3" key="1">
    <citation type="submission" date="2014-06" db="EMBL/GenBank/DDBJ databases">
        <title>Draft genome sequence of iron oxidizing acidophile Leptospirillum ferriphilum DSM14647.</title>
        <authorList>
            <person name="Cardenas J.P."/>
            <person name="Lazcano M."/>
            <person name="Ossandon F.J."/>
            <person name="Corbett M."/>
            <person name="Holmes D.S."/>
            <person name="Watkin E."/>
        </authorList>
    </citation>
    <scope>NUCLEOTIDE SEQUENCE [LARGE SCALE GENOMIC DNA]</scope>
    <source>
        <strain evidence="2 3">DSM 14647</strain>
    </source>
</reference>
<organism evidence="2 3">
    <name type="scientific">Leptospirillum ferriphilum</name>
    <dbReference type="NCBI Taxonomy" id="178606"/>
    <lineage>
        <taxon>Bacteria</taxon>
        <taxon>Pseudomonadati</taxon>
        <taxon>Nitrospirota</taxon>
        <taxon>Nitrospiria</taxon>
        <taxon>Nitrospirales</taxon>
        <taxon>Nitrospiraceae</taxon>
        <taxon>Leptospirillum</taxon>
    </lineage>
</organism>
<dbReference type="PATRIC" id="fig|178606.4.peg.1595"/>
<keyword evidence="1" id="KW-1133">Transmembrane helix</keyword>
<comment type="caution">
    <text evidence="2">The sequence shown here is derived from an EMBL/GenBank/DDBJ whole genome shotgun (WGS) entry which is preliminary data.</text>
</comment>